<dbReference type="GO" id="GO:0016020">
    <property type="term" value="C:membrane"/>
    <property type="evidence" value="ECO:0007669"/>
    <property type="project" value="UniProtKB-SubCell"/>
</dbReference>
<dbReference type="SUPFAM" id="SSF51045">
    <property type="entry name" value="WW domain"/>
    <property type="match status" value="1"/>
</dbReference>
<dbReference type="EMBL" id="BLLK01000045">
    <property type="protein sequence ID" value="GFH51322.1"/>
    <property type="molecule type" value="Genomic_DNA"/>
</dbReference>
<keyword evidence="7" id="KW-0735">Signal-anchor</keyword>
<evidence type="ECO:0000259" key="12">
    <source>
        <dbReference type="PROSITE" id="PS50020"/>
    </source>
</evidence>
<dbReference type="PANTHER" id="PTHR19300:SF57">
    <property type="entry name" value="BETA-1,4-N-ACETYLGALACTOSAMINYLTRANSFERASE"/>
    <property type="match status" value="1"/>
</dbReference>
<evidence type="ECO:0000256" key="6">
    <source>
        <dbReference type="ARBA" id="ARBA00022692"/>
    </source>
</evidence>
<dbReference type="GO" id="GO:0005794">
    <property type="term" value="C:Golgi apparatus"/>
    <property type="evidence" value="ECO:0007669"/>
    <property type="project" value="TreeGrafter"/>
</dbReference>
<dbReference type="PANTHER" id="PTHR19300">
    <property type="entry name" value="BETA-1,4-GALACTOSYLTRANSFERASE"/>
    <property type="match status" value="1"/>
</dbReference>
<evidence type="ECO:0000256" key="11">
    <source>
        <dbReference type="SAM" id="MobiDB-lite"/>
    </source>
</evidence>
<sequence>MSGKRKVEDSDPPLPPGWTKGFSRSQQKTYYCHPASKHTQWHFPTASEAQDPRMAKKRLEQNNKIATNTKVHEEAPALGDILGSGKIQIQAKQNAPKRQRTNTDPSRKIDSDATCVAIIVPYRDIHPTQNRARHLQQFIPYMHKFLQKQLDKGALLDYHIYIVEQSNDNRKFNRGKLLNIGFDIARKNKCRPSIQGKAQAKHDVFIFHDVDLLPGDNLGTSYTQLPTVPIHIARVWDRYSNNPKYFGGIVSFSEVDMKRINGYPNTFWGWGGEDDEMQKRCEKLGIRWTSPRQGGTITDLEDMNLQEKLSFLKQNKNWKCMVKWEALEEHDKTWRSNGLADLSYKVEKLVNYDENGNEIGMNPKEKRRATKITVDVKLNGDHWSNERAGMDYVWKG</sequence>
<keyword evidence="5 13" id="KW-0808">Transferase</keyword>
<dbReference type="PROSITE" id="PS01159">
    <property type="entry name" value="WW_DOMAIN_1"/>
    <property type="match status" value="1"/>
</dbReference>
<dbReference type="PROSITE" id="PS50020">
    <property type="entry name" value="WW_DOMAIN_2"/>
    <property type="match status" value="1"/>
</dbReference>
<dbReference type="SMART" id="SM00456">
    <property type="entry name" value="WW"/>
    <property type="match status" value="1"/>
</dbReference>
<accession>A0AAD3CSL8</accession>
<evidence type="ECO:0000313" key="13">
    <source>
        <dbReference type="EMBL" id="GFH51322.1"/>
    </source>
</evidence>
<feature type="region of interest" description="Disordered" evidence="11">
    <location>
        <begin position="1"/>
        <end position="26"/>
    </location>
</feature>
<evidence type="ECO:0000256" key="4">
    <source>
        <dbReference type="ARBA" id="ARBA00022676"/>
    </source>
</evidence>
<reference evidence="13 14" key="1">
    <citation type="journal article" date="2021" name="Sci. Rep.">
        <title>The genome of the diatom Chaetoceros tenuissimus carries an ancient integrated fragment of an extant virus.</title>
        <authorList>
            <person name="Hongo Y."/>
            <person name="Kimura K."/>
            <person name="Takaki Y."/>
            <person name="Yoshida Y."/>
            <person name="Baba S."/>
            <person name="Kobayashi G."/>
            <person name="Nagasaki K."/>
            <person name="Hano T."/>
            <person name="Tomaru Y."/>
        </authorList>
    </citation>
    <scope>NUCLEOTIDE SEQUENCE [LARGE SCALE GENOMIC DNA]</scope>
    <source>
        <strain evidence="13 14">NIES-3715</strain>
    </source>
</reference>
<protein>
    <submittedName>
        <fullName evidence="13">Galactosyl transferase</fullName>
    </submittedName>
</protein>
<gene>
    <name evidence="13" type="ORF">CTEN210_07798</name>
</gene>
<dbReference type="InterPro" id="IPR029044">
    <property type="entry name" value="Nucleotide-diphossugar_trans"/>
</dbReference>
<dbReference type="AlphaFoldDB" id="A0AAD3CSL8"/>
<feature type="region of interest" description="Disordered" evidence="11">
    <location>
        <begin position="88"/>
        <end position="108"/>
    </location>
</feature>
<dbReference type="PRINTS" id="PR02050">
    <property type="entry name" value="B14GALTRFASE"/>
</dbReference>
<keyword evidence="9" id="KW-0472">Membrane</keyword>
<dbReference type="InterPro" id="IPR036020">
    <property type="entry name" value="WW_dom_sf"/>
</dbReference>
<evidence type="ECO:0000256" key="10">
    <source>
        <dbReference type="ARBA" id="ARBA00023180"/>
    </source>
</evidence>
<dbReference type="SUPFAM" id="SSF53448">
    <property type="entry name" value="Nucleotide-diphospho-sugar transferases"/>
    <property type="match status" value="1"/>
</dbReference>
<dbReference type="InterPro" id="IPR001202">
    <property type="entry name" value="WW_dom"/>
</dbReference>
<evidence type="ECO:0000256" key="8">
    <source>
        <dbReference type="ARBA" id="ARBA00022989"/>
    </source>
</evidence>
<evidence type="ECO:0000256" key="7">
    <source>
        <dbReference type="ARBA" id="ARBA00022968"/>
    </source>
</evidence>
<keyword evidence="6" id="KW-0812">Transmembrane</keyword>
<dbReference type="Pfam" id="PF00397">
    <property type="entry name" value="WW"/>
    <property type="match status" value="1"/>
</dbReference>
<dbReference type="InterPro" id="IPR027791">
    <property type="entry name" value="Galactosyl_T_C"/>
</dbReference>
<proteinExistence type="inferred from homology"/>
<comment type="similarity">
    <text evidence="3">Belongs to the glycosyltransferase 7 family.</text>
</comment>
<dbReference type="Proteomes" id="UP001054902">
    <property type="component" value="Unassembled WGS sequence"/>
</dbReference>
<comment type="pathway">
    <text evidence="2">Protein modification; protein glycosylation.</text>
</comment>
<keyword evidence="10" id="KW-0325">Glycoprotein</keyword>
<keyword evidence="4" id="KW-0328">Glycosyltransferase</keyword>
<dbReference type="GO" id="GO:0005975">
    <property type="term" value="P:carbohydrate metabolic process"/>
    <property type="evidence" value="ECO:0007669"/>
    <property type="project" value="InterPro"/>
</dbReference>
<dbReference type="Gene3D" id="3.90.550.10">
    <property type="entry name" value="Spore Coat Polysaccharide Biosynthesis Protein SpsA, Chain A"/>
    <property type="match status" value="1"/>
</dbReference>
<dbReference type="Gene3D" id="2.20.70.10">
    <property type="match status" value="1"/>
</dbReference>
<keyword evidence="8" id="KW-1133">Transmembrane helix</keyword>
<dbReference type="Pfam" id="PF13733">
    <property type="entry name" value="Glyco_transf_7N"/>
    <property type="match status" value="1"/>
</dbReference>
<comment type="subcellular location">
    <subcellularLocation>
        <location evidence="1">Membrane</location>
        <topology evidence="1">Single-pass type II membrane protein</topology>
    </subcellularLocation>
</comment>
<feature type="domain" description="WW" evidence="12">
    <location>
        <begin position="12"/>
        <end position="46"/>
    </location>
</feature>
<dbReference type="GO" id="GO:0008378">
    <property type="term" value="F:galactosyltransferase activity"/>
    <property type="evidence" value="ECO:0007669"/>
    <property type="project" value="TreeGrafter"/>
</dbReference>
<dbReference type="Pfam" id="PF02709">
    <property type="entry name" value="Glyco_transf_7C"/>
    <property type="match status" value="1"/>
</dbReference>
<dbReference type="InterPro" id="IPR027995">
    <property type="entry name" value="Galactosyl_T_N"/>
</dbReference>
<evidence type="ECO:0000256" key="3">
    <source>
        <dbReference type="ARBA" id="ARBA00005735"/>
    </source>
</evidence>
<dbReference type="InterPro" id="IPR003859">
    <property type="entry name" value="Galactosyl_T"/>
</dbReference>
<organism evidence="13 14">
    <name type="scientific">Chaetoceros tenuissimus</name>
    <dbReference type="NCBI Taxonomy" id="426638"/>
    <lineage>
        <taxon>Eukaryota</taxon>
        <taxon>Sar</taxon>
        <taxon>Stramenopiles</taxon>
        <taxon>Ochrophyta</taxon>
        <taxon>Bacillariophyta</taxon>
        <taxon>Coscinodiscophyceae</taxon>
        <taxon>Chaetocerotophycidae</taxon>
        <taxon>Chaetocerotales</taxon>
        <taxon>Chaetocerotaceae</taxon>
        <taxon>Chaetoceros</taxon>
    </lineage>
</organism>
<evidence type="ECO:0000256" key="1">
    <source>
        <dbReference type="ARBA" id="ARBA00004606"/>
    </source>
</evidence>
<evidence type="ECO:0000256" key="2">
    <source>
        <dbReference type="ARBA" id="ARBA00004922"/>
    </source>
</evidence>
<name>A0AAD3CSL8_9STRA</name>
<evidence type="ECO:0000256" key="9">
    <source>
        <dbReference type="ARBA" id="ARBA00023136"/>
    </source>
</evidence>
<evidence type="ECO:0000313" key="14">
    <source>
        <dbReference type="Proteomes" id="UP001054902"/>
    </source>
</evidence>
<evidence type="ECO:0000256" key="5">
    <source>
        <dbReference type="ARBA" id="ARBA00022679"/>
    </source>
</evidence>
<comment type="caution">
    <text evidence="13">The sequence shown here is derived from an EMBL/GenBank/DDBJ whole genome shotgun (WGS) entry which is preliminary data.</text>
</comment>
<keyword evidence="14" id="KW-1185">Reference proteome</keyword>